<evidence type="ECO:0000259" key="7">
    <source>
        <dbReference type="Pfam" id="PF17836"/>
    </source>
</evidence>
<evidence type="ECO:0000256" key="1">
    <source>
        <dbReference type="ARBA" id="ARBA00007274"/>
    </source>
</evidence>
<feature type="binding site" evidence="6">
    <location>
        <position position="75"/>
    </location>
    <ligand>
        <name>substrate</name>
    </ligand>
</feature>
<dbReference type="InterPro" id="IPR020019">
    <property type="entry name" value="AcTrfase_PglD-like"/>
</dbReference>
<name>A0A5Q4ZWD1_9GAMM</name>
<evidence type="ECO:0000256" key="3">
    <source>
        <dbReference type="ARBA" id="ARBA00022737"/>
    </source>
</evidence>
<feature type="active site" description="Proton acceptor" evidence="5">
    <location>
        <position position="145"/>
    </location>
</feature>
<dbReference type="Gene3D" id="2.160.10.10">
    <property type="entry name" value="Hexapeptide repeat proteins"/>
    <property type="match status" value="1"/>
</dbReference>
<evidence type="ECO:0000256" key="5">
    <source>
        <dbReference type="PIRSR" id="PIRSR620019-1"/>
    </source>
</evidence>
<dbReference type="Pfam" id="PF00132">
    <property type="entry name" value="Hexapep"/>
    <property type="match status" value="1"/>
</dbReference>
<dbReference type="InterPro" id="IPR001451">
    <property type="entry name" value="Hexapep"/>
</dbReference>
<dbReference type="InterPro" id="IPR018357">
    <property type="entry name" value="Hexapep_transf_CS"/>
</dbReference>
<dbReference type="InterPro" id="IPR041561">
    <property type="entry name" value="PglD_N"/>
</dbReference>
<dbReference type="InterPro" id="IPR011004">
    <property type="entry name" value="Trimer_LpxA-like_sf"/>
</dbReference>
<evidence type="ECO:0000313" key="8">
    <source>
        <dbReference type="EMBL" id="VVV02821.1"/>
    </source>
</evidence>
<feature type="binding site" evidence="6">
    <location>
        <position position="154"/>
    </location>
    <ligand>
        <name>acetyl-CoA</name>
        <dbReference type="ChEBI" id="CHEBI:57288"/>
    </ligand>
</feature>
<dbReference type="PANTHER" id="PTHR43300:SF7">
    <property type="entry name" value="UDP-N-ACETYLBACILLOSAMINE N-ACETYLTRANSFERASE"/>
    <property type="match status" value="1"/>
</dbReference>
<accession>A0A5Q4ZWD1</accession>
<comment type="similarity">
    <text evidence="1">Belongs to the transferase hexapeptide repeat family.</text>
</comment>
<proteinExistence type="inferred from homology"/>
<organism evidence="8">
    <name type="scientific">Aliivibrio wodanis</name>
    <dbReference type="NCBI Taxonomy" id="80852"/>
    <lineage>
        <taxon>Bacteria</taxon>
        <taxon>Pseudomonadati</taxon>
        <taxon>Pseudomonadota</taxon>
        <taxon>Gammaproteobacteria</taxon>
        <taxon>Vibrionales</taxon>
        <taxon>Vibrionaceae</taxon>
        <taxon>Aliivibrio</taxon>
    </lineage>
</organism>
<dbReference type="InterPro" id="IPR050179">
    <property type="entry name" value="Trans_hexapeptide_repeat"/>
</dbReference>
<dbReference type="NCBIfam" id="TIGR03570">
    <property type="entry name" value="NeuD_NnaD"/>
    <property type="match status" value="1"/>
</dbReference>
<feature type="site" description="Increases basicity of active site His" evidence="5">
    <location>
        <position position="146"/>
    </location>
</feature>
<keyword evidence="2 8" id="KW-0808">Transferase</keyword>
<dbReference type="AlphaFoldDB" id="A0A5Q4ZWD1"/>
<evidence type="ECO:0000256" key="6">
    <source>
        <dbReference type="PIRSR" id="PIRSR620019-2"/>
    </source>
</evidence>
<keyword evidence="3" id="KW-0677">Repeat</keyword>
<keyword evidence="4" id="KW-0012">Acyltransferase</keyword>
<dbReference type="PANTHER" id="PTHR43300">
    <property type="entry name" value="ACETYLTRANSFERASE"/>
    <property type="match status" value="1"/>
</dbReference>
<evidence type="ECO:0000256" key="2">
    <source>
        <dbReference type="ARBA" id="ARBA00022679"/>
    </source>
</evidence>
<evidence type="ECO:0000256" key="4">
    <source>
        <dbReference type="ARBA" id="ARBA00023315"/>
    </source>
</evidence>
<dbReference type="CDD" id="cd03360">
    <property type="entry name" value="LbH_AT_putative"/>
    <property type="match status" value="1"/>
</dbReference>
<protein>
    <submittedName>
        <fullName evidence="8">Acetyltransferase EpsM</fullName>
    </submittedName>
</protein>
<dbReference type="GO" id="GO:0016746">
    <property type="term" value="F:acyltransferase activity"/>
    <property type="evidence" value="ECO:0007669"/>
    <property type="project" value="UniProtKB-KW"/>
</dbReference>
<dbReference type="Gene3D" id="3.40.50.20">
    <property type="match status" value="1"/>
</dbReference>
<dbReference type="SUPFAM" id="SSF51161">
    <property type="entry name" value="Trimeric LpxA-like enzymes"/>
    <property type="match status" value="1"/>
</dbReference>
<feature type="domain" description="PglD N-terminal" evidence="7">
    <location>
        <begin position="10"/>
        <end position="75"/>
    </location>
</feature>
<dbReference type="PROSITE" id="PS00101">
    <property type="entry name" value="HEXAPEP_TRANSFERASES"/>
    <property type="match status" value="1"/>
</dbReference>
<sequence>MLSKTELKPLVVIGGGGHASVLVDILRSQQREILAIVSPEDISQRRVFSGLAHLKNDDDVLGFSPDSVHLVNGVGMLPKSGLKRKLNEYFLSLGYSFETVISDSAQISSFAEIEQGAQVFSGTIIQAGAVIGAHTIINSGVIIEHDSHIGEYNHIAPKATLCGQVTTHNNVYIGASATVIQNITLEQGSIVGAGAIVTKNISSEQICYPSRSVLK</sequence>
<reference evidence="8" key="1">
    <citation type="submission" date="2019-09" db="EMBL/GenBank/DDBJ databases">
        <authorList>
            <person name="Hjerde E."/>
        </authorList>
    </citation>
    <scope>NUCLEOTIDE SEQUENCE</scope>
    <source>
        <strain evidence="8">06/09/160</strain>
    </source>
</reference>
<dbReference type="Pfam" id="PF17836">
    <property type="entry name" value="PglD_N"/>
    <property type="match status" value="1"/>
</dbReference>
<dbReference type="EMBL" id="LR721750">
    <property type="protein sequence ID" value="VVV02821.1"/>
    <property type="molecule type" value="Genomic_DNA"/>
</dbReference>
<gene>
    <name evidence="8" type="primary">epsM_1</name>
    <name evidence="8" type="ORF">AW0309160_00146</name>
</gene>